<name>A0AB40BLD3_DIOCR</name>
<dbReference type="PANTHER" id="PTHR48478:SF1">
    <property type="entry name" value="LECTIN-LIKE"/>
    <property type="match status" value="1"/>
</dbReference>
<proteinExistence type="predicted"/>
<dbReference type="GeneID" id="120263841"/>
<evidence type="ECO:0000313" key="2">
    <source>
        <dbReference type="RefSeq" id="XP_039127753.1"/>
    </source>
</evidence>
<keyword evidence="1" id="KW-1185">Reference proteome</keyword>
<dbReference type="RefSeq" id="XP_039127753.1">
    <property type="nucleotide sequence ID" value="XM_039271819.1"/>
</dbReference>
<dbReference type="InterPro" id="IPR025886">
    <property type="entry name" value="PP2-like"/>
</dbReference>
<accession>A0AB40BLD3</accession>
<dbReference type="GO" id="GO:0030246">
    <property type="term" value="F:carbohydrate binding"/>
    <property type="evidence" value="ECO:0007669"/>
    <property type="project" value="InterPro"/>
</dbReference>
<sequence>MVSAHQIGMLAGNYTMWEAGGKQGLTLNTKAVNVIWGGEACKGRYWKNSLEGSAQVLELLAVYWLEVTGKIPLSLLSPNTKYKLLFNIKVTSDASGWNSPVILKVSLPGNRIHPVYVNLYEYAGHGWVDVPEGGLEFTVPPDDSGKLSFSMYENECDEWKKGLIIREVKFQPETAVRRII</sequence>
<gene>
    <name evidence="2" type="primary">LOC120263841</name>
</gene>
<evidence type="ECO:0000313" key="1">
    <source>
        <dbReference type="Proteomes" id="UP001515500"/>
    </source>
</evidence>
<dbReference type="Proteomes" id="UP001515500">
    <property type="component" value="Chromosome 6"/>
</dbReference>
<dbReference type="InterPro" id="IPR052147">
    <property type="entry name" value="PP2-like/Lectin"/>
</dbReference>
<dbReference type="PANTHER" id="PTHR48478">
    <property type="entry name" value="LECTIN-LIKE"/>
    <property type="match status" value="1"/>
</dbReference>
<protein>
    <submittedName>
        <fullName evidence="2">Uncharacterized protein PHLOEM PROTEIN 2-LIKE A4-like</fullName>
    </submittedName>
</protein>
<dbReference type="AlphaFoldDB" id="A0AB40BLD3"/>
<dbReference type="Pfam" id="PF14299">
    <property type="entry name" value="PP2"/>
    <property type="match status" value="1"/>
</dbReference>
<organism evidence="1 2">
    <name type="scientific">Dioscorea cayennensis subsp. rotundata</name>
    <name type="common">White Guinea yam</name>
    <name type="synonym">Dioscorea rotundata</name>
    <dbReference type="NCBI Taxonomy" id="55577"/>
    <lineage>
        <taxon>Eukaryota</taxon>
        <taxon>Viridiplantae</taxon>
        <taxon>Streptophyta</taxon>
        <taxon>Embryophyta</taxon>
        <taxon>Tracheophyta</taxon>
        <taxon>Spermatophyta</taxon>
        <taxon>Magnoliopsida</taxon>
        <taxon>Liliopsida</taxon>
        <taxon>Dioscoreales</taxon>
        <taxon>Dioscoreaceae</taxon>
        <taxon>Dioscorea</taxon>
    </lineage>
</organism>
<reference evidence="2" key="1">
    <citation type="submission" date="2025-08" db="UniProtKB">
        <authorList>
            <consortium name="RefSeq"/>
        </authorList>
    </citation>
    <scope>IDENTIFICATION</scope>
</reference>